<dbReference type="OrthoDB" id="9791261at2"/>
<comment type="similarity">
    <text evidence="1">Belongs to the outer membrane factor (OMF) (TC 1.B.17) family.</text>
</comment>
<gene>
    <name evidence="2" type="ordered locus">Shal_3906</name>
</gene>
<dbReference type="SUPFAM" id="SSF56954">
    <property type="entry name" value="Outer membrane efflux proteins (OEP)"/>
    <property type="match status" value="1"/>
</dbReference>
<protein>
    <submittedName>
        <fullName evidence="2">Outer membrane efflux protein</fullName>
    </submittedName>
</protein>
<keyword evidence="3" id="KW-1185">Reference proteome</keyword>
<dbReference type="Proteomes" id="UP000001317">
    <property type="component" value="Chromosome"/>
</dbReference>
<reference evidence="2" key="1">
    <citation type="submission" date="2008-01" db="EMBL/GenBank/DDBJ databases">
        <title>Complete sequence of Shewanella halifaxensis HAW-EB4.</title>
        <authorList>
            <consortium name="US DOE Joint Genome Institute"/>
            <person name="Copeland A."/>
            <person name="Lucas S."/>
            <person name="Lapidus A."/>
            <person name="Glavina del Rio T."/>
            <person name="Dalin E."/>
            <person name="Tice H."/>
            <person name="Bruce D."/>
            <person name="Goodwin L."/>
            <person name="Pitluck S."/>
            <person name="Sims D."/>
            <person name="Brettin T."/>
            <person name="Detter J.C."/>
            <person name="Han C."/>
            <person name="Kuske C.R."/>
            <person name="Schmutz J."/>
            <person name="Larimer F."/>
            <person name="Land M."/>
            <person name="Hauser L."/>
            <person name="Kyrpides N."/>
            <person name="Kim E."/>
            <person name="Zhao J.-S."/>
            <person name="Richardson P."/>
        </authorList>
    </citation>
    <scope>NUCLEOTIDE SEQUENCE [LARGE SCALE GENOMIC DNA]</scope>
    <source>
        <strain evidence="2">HAW-EB4</strain>
    </source>
</reference>
<dbReference type="PANTHER" id="PTHR30203">
    <property type="entry name" value="OUTER MEMBRANE CATION EFFLUX PROTEIN"/>
    <property type="match status" value="1"/>
</dbReference>
<organism evidence="2 3">
    <name type="scientific">Shewanella halifaxensis (strain HAW-EB4)</name>
    <dbReference type="NCBI Taxonomy" id="458817"/>
    <lineage>
        <taxon>Bacteria</taxon>
        <taxon>Pseudomonadati</taxon>
        <taxon>Pseudomonadota</taxon>
        <taxon>Gammaproteobacteria</taxon>
        <taxon>Alteromonadales</taxon>
        <taxon>Shewanellaceae</taxon>
        <taxon>Shewanella</taxon>
    </lineage>
</organism>
<dbReference type="PANTHER" id="PTHR30203:SF24">
    <property type="entry name" value="BLR4935 PROTEIN"/>
    <property type="match status" value="1"/>
</dbReference>
<dbReference type="EMBL" id="CP000931">
    <property type="protein sequence ID" value="ABZ78446.1"/>
    <property type="molecule type" value="Genomic_DNA"/>
</dbReference>
<dbReference type="RefSeq" id="WP_012278963.1">
    <property type="nucleotide sequence ID" value="NC_010334.1"/>
</dbReference>
<dbReference type="InterPro" id="IPR003423">
    <property type="entry name" value="OMP_efflux"/>
</dbReference>
<dbReference type="KEGG" id="shl:Shal_3906"/>
<dbReference type="Gene3D" id="1.20.1600.10">
    <property type="entry name" value="Outer membrane efflux proteins (OEP)"/>
    <property type="match status" value="1"/>
</dbReference>
<evidence type="ECO:0000313" key="2">
    <source>
        <dbReference type="EMBL" id="ABZ78446.1"/>
    </source>
</evidence>
<dbReference type="HOGENOM" id="CLU_012817_14_2_6"/>
<dbReference type="AlphaFoldDB" id="B0TJ43"/>
<evidence type="ECO:0000256" key="1">
    <source>
        <dbReference type="ARBA" id="ARBA00007613"/>
    </source>
</evidence>
<name>B0TJ43_SHEHH</name>
<dbReference type="GO" id="GO:0015562">
    <property type="term" value="F:efflux transmembrane transporter activity"/>
    <property type="evidence" value="ECO:0007669"/>
    <property type="project" value="InterPro"/>
</dbReference>
<dbReference type="Pfam" id="PF02321">
    <property type="entry name" value="OEP"/>
    <property type="match status" value="2"/>
</dbReference>
<dbReference type="eggNOG" id="COG1538">
    <property type="taxonomic scope" value="Bacteria"/>
</dbReference>
<sequence>MFYNTYVARIGIACLWRGLYSTFVIVALLLAGSFVAEAATQNNTLSLTTVIQRVQQQHPALKVFEFRRQALDGAAHTQALTPGYDLGFDLDNVAGSGEYQGIDSAEFSISLSSVIEMGDKLDARSGVVSEQRAYLEAEHKIAALNLLAEATRRYIDVLAAQSQLQLASDSLKLAEQTLEVVSERAKAGVTPDAEVKRARAAVFSARLVAETQLHQLDYAKLALSMMWGESQVSFDTLAGSLFAFSDDVALAPLFEKVKYSPAIAAYLTQAQLKEAELRFAKTQSTTDIKWSVGVKQLQQTNDMALTAGFNVPLFNGERNTGAVMSAQAAKQEVLANREVALLELYGQLYRAYTSRKQAIVTVNRLQASVIPTLTLALEDTKIAYEQGLYSYLDYLTAREELLFARRALIDAAASALRYGVDIEQLIAEPLPASQHSFFNDFQGQPK</sequence>
<accession>B0TJ43</accession>
<evidence type="ECO:0000313" key="3">
    <source>
        <dbReference type="Proteomes" id="UP000001317"/>
    </source>
</evidence>
<dbReference type="STRING" id="458817.Shal_3906"/>
<dbReference type="InterPro" id="IPR010131">
    <property type="entry name" value="MdtP/NodT-like"/>
</dbReference>
<proteinExistence type="inferred from homology"/>